<feature type="compositionally biased region" description="Polar residues" evidence="7">
    <location>
        <begin position="330"/>
        <end position="344"/>
    </location>
</feature>
<evidence type="ECO:0000259" key="9">
    <source>
        <dbReference type="Pfam" id="PF04825"/>
    </source>
</evidence>
<feature type="region of interest" description="Disordered" evidence="7">
    <location>
        <begin position="239"/>
        <end position="270"/>
    </location>
</feature>
<dbReference type="GO" id="GO:0008278">
    <property type="term" value="C:cohesin complex"/>
    <property type="evidence" value="ECO:0007669"/>
    <property type="project" value="InterPro"/>
</dbReference>
<keyword evidence="3" id="KW-0498">Mitosis</keyword>
<keyword evidence="4" id="KW-0159">Chromosome partition</keyword>
<keyword evidence="5" id="KW-0539">Nucleus</keyword>
<dbReference type="SUPFAM" id="SSF46785">
    <property type="entry name" value="Winged helix' DNA-binding domain"/>
    <property type="match status" value="1"/>
</dbReference>
<evidence type="ECO:0000256" key="6">
    <source>
        <dbReference type="ARBA" id="ARBA00064543"/>
    </source>
</evidence>
<evidence type="ECO:0000313" key="11">
    <source>
        <dbReference type="Proteomes" id="UP000594263"/>
    </source>
</evidence>
<comment type="subunit">
    <text evidence="6">Component of the cohesin complex.</text>
</comment>
<dbReference type="GO" id="GO:0007062">
    <property type="term" value="P:sister chromatid cohesion"/>
    <property type="evidence" value="ECO:0007669"/>
    <property type="project" value="InterPro"/>
</dbReference>
<dbReference type="PANTHER" id="PTHR12585:SF55">
    <property type="entry name" value="SISTER CHROMATID COHESION 1 PROTEIN 3"/>
    <property type="match status" value="1"/>
</dbReference>
<dbReference type="CDD" id="cd21793">
    <property type="entry name" value="Rad21_Rec8_M_AtSYN1-like"/>
    <property type="match status" value="1"/>
</dbReference>
<reference evidence="10" key="1">
    <citation type="submission" date="2021-01" db="UniProtKB">
        <authorList>
            <consortium name="EnsemblPlants"/>
        </authorList>
    </citation>
    <scope>IDENTIFICATION</scope>
</reference>
<evidence type="ECO:0000256" key="2">
    <source>
        <dbReference type="ARBA" id="ARBA00009870"/>
    </source>
</evidence>
<accession>A0A7N0UV20</accession>
<dbReference type="GO" id="GO:0003682">
    <property type="term" value="F:chromatin binding"/>
    <property type="evidence" value="ECO:0007669"/>
    <property type="project" value="TreeGrafter"/>
</dbReference>
<proteinExistence type="inferred from homology"/>
<sequence>MFYSHQILARKGPLATVWIAAHLQHRLKKPHYNSVDITSTVDRVIFPEAPIALRMSGHLLLGVVRIYSKKVDYLYHDCNDAMVKVSKAFAPTHVHLTDVAASAPPDDVTLPKRFELDTLKLGDYTFTEQDVDSYIRSPEAVTLPDPTPLNMDHYVAITFEDIDMTPSGNNVRGLDGVRERDAPQPAGVDGTDSSGVAGSGNWTELASEGLHGVSSSAVQPMEEDIRPVQHVNIGEFFKKPADVDQMRSDPGPSNQPEATTERTQEHQSPQSIEVMRHAVLDFTLPDLPLPNQRADEAAQQKAELSNKDREYVSPLGEELLESGEQPPSFQPQNEQMESVASEESPNLLASHLSLGQSSLRLSVKSTPLVPQVHVPPLEVAQRRRKRKLYDEKSIVLSNKALKASLNDTCKILRGKRRLPDTFLGSWKLERITRKEHIFTEPLLTGMCEDLHAVYMDLSAKPYFAITEEPLQERRDQRAPDVVPQPDVTPSIVAQQVEGEVGDDFPNIPTEQEDDYLGSEEVQAIPPPDREPEKSLKGTRDFGSAQGGDGEETGVSPSEHDMEIERLRKHEGDVGTSFIPEFTPSTEALRSQARQDDIPTVSAGSFQLGQEAESTLGPRLFLTPDLASSAETHGTEALATSDRHQIEQPTFSDSPELMKSPGTEDLHFLEADSSLSGLQGTHDVNSLSVRTRAVAKYLKGLSPATLTPADQSATLSLNDILKNKSRKLCARMFYETLVLKSFDLIDVVQNESYGDITLKLTSALKALL</sequence>
<protein>
    <submittedName>
        <fullName evidence="10">Uncharacterized protein</fullName>
    </submittedName>
</protein>
<name>A0A7N0UV20_KALFE</name>
<feature type="domain" description="Rad21/Rec8-like protein C-terminal eukaryotic" evidence="8">
    <location>
        <begin position="713"/>
        <end position="761"/>
    </location>
</feature>
<comment type="subcellular location">
    <subcellularLocation>
        <location evidence="1">Nucleus</location>
    </subcellularLocation>
</comment>
<dbReference type="InterPro" id="IPR036390">
    <property type="entry name" value="WH_DNA-bd_sf"/>
</dbReference>
<feature type="compositionally biased region" description="Low complexity" evidence="7">
    <location>
        <begin position="313"/>
        <end position="327"/>
    </location>
</feature>
<evidence type="ECO:0000256" key="3">
    <source>
        <dbReference type="ARBA" id="ARBA00022776"/>
    </source>
</evidence>
<dbReference type="InterPro" id="IPR006910">
    <property type="entry name" value="Rad21_Rec8_N"/>
</dbReference>
<evidence type="ECO:0000256" key="4">
    <source>
        <dbReference type="ARBA" id="ARBA00022829"/>
    </source>
</evidence>
<dbReference type="Pfam" id="PF04824">
    <property type="entry name" value="Rad21_Rec8"/>
    <property type="match status" value="1"/>
</dbReference>
<feature type="region of interest" description="Disordered" evidence="7">
    <location>
        <begin position="628"/>
        <end position="657"/>
    </location>
</feature>
<comment type="similarity">
    <text evidence="2">Belongs to the rad21 family.</text>
</comment>
<keyword evidence="3" id="KW-0131">Cell cycle</keyword>
<evidence type="ECO:0000259" key="8">
    <source>
        <dbReference type="Pfam" id="PF04824"/>
    </source>
</evidence>
<dbReference type="Gramene" id="Kaladp0087s0133.1.v1.1">
    <property type="protein sequence ID" value="Kaladp0087s0133.1.v1.1.CDS.1"/>
    <property type="gene ID" value="Kaladp0087s0133.v1.1"/>
</dbReference>
<evidence type="ECO:0000256" key="1">
    <source>
        <dbReference type="ARBA" id="ARBA00004123"/>
    </source>
</evidence>
<dbReference type="GO" id="GO:0005634">
    <property type="term" value="C:nucleus"/>
    <property type="evidence" value="ECO:0007669"/>
    <property type="project" value="UniProtKB-SubCell"/>
</dbReference>
<feature type="region of interest" description="Disordered" evidence="7">
    <location>
        <begin position="286"/>
        <end position="345"/>
    </location>
</feature>
<dbReference type="FunFam" id="1.10.10.580:FF:000002">
    <property type="entry name" value="Sister chromatid cohesion 1 protein 4"/>
    <property type="match status" value="1"/>
</dbReference>
<evidence type="ECO:0000313" key="10">
    <source>
        <dbReference type="EnsemblPlants" id="Kaladp0087s0133.1.v1.1.CDS.1"/>
    </source>
</evidence>
<dbReference type="AlphaFoldDB" id="A0A7N0UV20"/>
<feature type="compositionally biased region" description="Basic and acidic residues" evidence="7">
    <location>
        <begin position="293"/>
        <end position="311"/>
    </location>
</feature>
<dbReference type="InterPro" id="IPR039781">
    <property type="entry name" value="Rad21/Rec8-like"/>
</dbReference>
<feature type="compositionally biased region" description="Basic and acidic residues" evidence="7">
    <location>
        <begin position="527"/>
        <end position="539"/>
    </location>
</feature>
<evidence type="ECO:0000256" key="7">
    <source>
        <dbReference type="SAM" id="MobiDB-lite"/>
    </source>
</evidence>
<dbReference type="EnsemblPlants" id="Kaladp0087s0133.1.v1.1">
    <property type="protein sequence ID" value="Kaladp0087s0133.1.v1.1.CDS.1"/>
    <property type="gene ID" value="Kaladp0087s0133.v1.1"/>
</dbReference>
<dbReference type="Gene3D" id="1.10.10.580">
    <property type="entry name" value="Structural maintenance of chromosome 1. Chain E"/>
    <property type="match status" value="1"/>
</dbReference>
<dbReference type="Pfam" id="PF04825">
    <property type="entry name" value="Rad21_Rec8_N"/>
    <property type="match status" value="1"/>
</dbReference>
<keyword evidence="3" id="KW-0132">Cell division</keyword>
<feature type="compositionally biased region" description="Polar residues" evidence="7">
    <location>
        <begin position="191"/>
        <end position="202"/>
    </location>
</feature>
<dbReference type="PANTHER" id="PTHR12585">
    <property type="entry name" value="SCC1 / RAD21 FAMILY MEMBER"/>
    <property type="match status" value="1"/>
</dbReference>
<dbReference type="GO" id="GO:0007059">
    <property type="term" value="P:chromosome segregation"/>
    <property type="evidence" value="ECO:0007669"/>
    <property type="project" value="UniProtKB-KW"/>
</dbReference>
<dbReference type="InterPro" id="IPR006909">
    <property type="entry name" value="Rad21/Rec8_C_eu"/>
</dbReference>
<organism evidence="10 11">
    <name type="scientific">Kalanchoe fedtschenkoi</name>
    <name type="common">Lavender scallops</name>
    <name type="synonym">South American air plant</name>
    <dbReference type="NCBI Taxonomy" id="63787"/>
    <lineage>
        <taxon>Eukaryota</taxon>
        <taxon>Viridiplantae</taxon>
        <taxon>Streptophyta</taxon>
        <taxon>Embryophyta</taxon>
        <taxon>Tracheophyta</taxon>
        <taxon>Spermatophyta</taxon>
        <taxon>Magnoliopsida</taxon>
        <taxon>eudicotyledons</taxon>
        <taxon>Gunneridae</taxon>
        <taxon>Pentapetalae</taxon>
        <taxon>Saxifragales</taxon>
        <taxon>Crassulaceae</taxon>
        <taxon>Kalanchoe</taxon>
    </lineage>
</organism>
<dbReference type="Proteomes" id="UP000594263">
    <property type="component" value="Unplaced"/>
</dbReference>
<dbReference type="OMA" id="MDDIERP"/>
<dbReference type="InterPro" id="IPR023093">
    <property type="entry name" value="ScpA-like_C"/>
</dbReference>
<evidence type="ECO:0000256" key="5">
    <source>
        <dbReference type="ARBA" id="ARBA00023242"/>
    </source>
</evidence>
<feature type="region of interest" description="Disordered" evidence="7">
    <location>
        <begin position="495"/>
        <end position="559"/>
    </location>
</feature>
<dbReference type="GO" id="GO:1990414">
    <property type="term" value="P:replication-born double-strand break repair via sister chromatid exchange"/>
    <property type="evidence" value="ECO:0007669"/>
    <property type="project" value="TreeGrafter"/>
</dbReference>
<keyword evidence="11" id="KW-1185">Reference proteome</keyword>
<feature type="region of interest" description="Disordered" evidence="7">
    <location>
        <begin position="165"/>
        <end position="202"/>
    </location>
</feature>
<feature type="domain" description="Rad21/Rec8-like protein N-terminal" evidence="9">
    <location>
        <begin position="1"/>
        <end position="96"/>
    </location>
</feature>